<evidence type="ECO:0000313" key="11">
    <source>
        <dbReference type="Proteomes" id="UP001501570"/>
    </source>
</evidence>
<name>A0ABP9S6B7_9ACTN</name>
<evidence type="ECO:0000256" key="6">
    <source>
        <dbReference type="ARBA" id="ARBA00023136"/>
    </source>
</evidence>
<accession>A0ABP9S6B7</accession>
<keyword evidence="4 7" id="KW-0812">Transmembrane</keyword>
<proteinExistence type="inferred from homology"/>
<dbReference type="PANTHER" id="PTHR30193:SF37">
    <property type="entry name" value="INNER MEMBRANE ABC TRANSPORTER PERMEASE PROTEIN YCJO"/>
    <property type="match status" value="1"/>
</dbReference>
<protein>
    <submittedName>
        <fullName evidence="10">Sugar ABC transporter permease</fullName>
    </submittedName>
</protein>
<dbReference type="SUPFAM" id="SSF161098">
    <property type="entry name" value="MetI-like"/>
    <property type="match status" value="1"/>
</dbReference>
<dbReference type="Pfam" id="PF00528">
    <property type="entry name" value="BPD_transp_1"/>
    <property type="match status" value="1"/>
</dbReference>
<dbReference type="Proteomes" id="UP001501570">
    <property type="component" value="Unassembled WGS sequence"/>
</dbReference>
<dbReference type="RefSeq" id="WP_345632974.1">
    <property type="nucleotide sequence ID" value="NZ_BAABJQ010000015.1"/>
</dbReference>
<comment type="subcellular location">
    <subcellularLocation>
        <location evidence="1 7">Cell membrane</location>
        <topology evidence="1 7">Multi-pass membrane protein</topology>
    </subcellularLocation>
</comment>
<keyword evidence="5 7" id="KW-1133">Transmembrane helix</keyword>
<evidence type="ECO:0000256" key="7">
    <source>
        <dbReference type="RuleBase" id="RU363032"/>
    </source>
</evidence>
<feature type="transmembrane region" description="Helical" evidence="7">
    <location>
        <begin position="106"/>
        <end position="127"/>
    </location>
</feature>
<feature type="transmembrane region" description="Helical" evidence="7">
    <location>
        <begin position="139"/>
        <end position="159"/>
    </location>
</feature>
<keyword evidence="3" id="KW-1003">Cell membrane</keyword>
<feature type="region of interest" description="Disordered" evidence="8">
    <location>
        <begin position="1"/>
        <end position="24"/>
    </location>
</feature>
<feature type="transmembrane region" description="Helical" evidence="7">
    <location>
        <begin position="179"/>
        <end position="198"/>
    </location>
</feature>
<feature type="compositionally biased region" description="Basic residues" evidence="8">
    <location>
        <begin position="12"/>
        <end position="22"/>
    </location>
</feature>
<dbReference type="CDD" id="cd06261">
    <property type="entry name" value="TM_PBP2"/>
    <property type="match status" value="1"/>
</dbReference>
<comment type="similarity">
    <text evidence="7">Belongs to the binding-protein-dependent transport system permease family.</text>
</comment>
<dbReference type="InterPro" id="IPR000515">
    <property type="entry name" value="MetI-like"/>
</dbReference>
<comment type="caution">
    <text evidence="10">The sequence shown here is derived from an EMBL/GenBank/DDBJ whole genome shotgun (WGS) entry which is preliminary data.</text>
</comment>
<keyword evidence="6 7" id="KW-0472">Membrane</keyword>
<keyword evidence="11" id="KW-1185">Reference proteome</keyword>
<dbReference type="InterPro" id="IPR051393">
    <property type="entry name" value="ABC_transporter_permease"/>
</dbReference>
<evidence type="ECO:0000256" key="2">
    <source>
        <dbReference type="ARBA" id="ARBA00022448"/>
    </source>
</evidence>
<dbReference type="PANTHER" id="PTHR30193">
    <property type="entry name" value="ABC TRANSPORTER PERMEASE PROTEIN"/>
    <property type="match status" value="1"/>
</dbReference>
<evidence type="ECO:0000256" key="1">
    <source>
        <dbReference type="ARBA" id="ARBA00004651"/>
    </source>
</evidence>
<organism evidence="10 11">
    <name type="scientific">Rugosimonospora acidiphila</name>
    <dbReference type="NCBI Taxonomy" id="556531"/>
    <lineage>
        <taxon>Bacteria</taxon>
        <taxon>Bacillati</taxon>
        <taxon>Actinomycetota</taxon>
        <taxon>Actinomycetes</taxon>
        <taxon>Micromonosporales</taxon>
        <taxon>Micromonosporaceae</taxon>
        <taxon>Rugosimonospora</taxon>
    </lineage>
</organism>
<evidence type="ECO:0000259" key="9">
    <source>
        <dbReference type="PROSITE" id="PS50928"/>
    </source>
</evidence>
<dbReference type="EMBL" id="BAABJQ010000015">
    <property type="protein sequence ID" value="GAA5191029.1"/>
    <property type="molecule type" value="Genomic_DNA"/>
</dbReference>
<feature type="transmembrane region" description="Helical" evidence="7">
    <location>
        <begin position="291"/>
        <end position="315"/>
    </location>
</feature>
<keyword evidence="2 7" id="KW-0813">Transport</keyword>
<evidence type="ECO:0000313" key="10">
    <source>
        <dbReference type="EMBL" id="GAA5191029.1"/>
    </source>
</evidence>
<dbReference type="InterPro" id="IPR035906">
    <property type="entry name" value="MetI-like_sf"/>
</dbReference>
<evidence type="ECO:0000256" key="3">
    <source>
        <dbReference type="ARBA" id="ARBA00022475"/>
    </source>
</evidence>
<evidence type="ECO:0000256" key="4">
    <source>
        <dbReference type="ARBA" id="ARBA00022692"/>
    </source>
</evidence>
<feature type="transmembrane region" description="Helical" evidence="7">
    <location>
        <begin position="34"/>
        <end position="61"/>
    </location>
</feature>
<feature type="transmembrane region" description="Helical" evidence="7">
    <location>
        <begin position="247"/>
        <end position="271"/>
    </location>
</feature>
<evidence type="ECO:0000256" key="8">
    <source>
        <dbReference type="SAM" id="MobiDB-lite"/>
    </source>
</evidence>
<sequence length="327" mass="36455">MVNLVTDDDRRTRRPSRPRRTKPGWWQNPKVMPFLLVAPAIFFELLIHIIPMIAGVVMAFYHLTIYTIRNWSSAPFAGLGNFRISVDTSGPIGRGLLDSFLVTVPYTLLVLLFSWVIAIAAAVFLSVEFKGRSLLRSLFLLPYALPAFVGIMTWTFMFQKDSGVVNHLLVNDLHVLHSGPFWLIGGNAFWAMVVTAVWKTWPFAFIMLLAAVQAVPDDLYEAAVMDGAGMIRQFRSITLPQIRQTNLIILLILGIGTFNDFNTPFVMFGSAAPKSAETISMYIYNNAFGSWSFGLGSAMSVLLLLFLAIVSFVYLRVTRTGTEAVDA</sequence>
<dbReference type="PROSITE" id="PS50928">
    <property type="entry name" value="ABC_TM1"/>
    <property type="match status" value="1"/>
</dbReference>
<dbReference type="Gene3D" id="1.10.3720.10">
    <property type="entry name" value="MetI-like"/>
    <property type="match status" value="1"/>
</dbReference>
<gene>
    <name evidence="10" type="ORF">GCM10023322_47500</name>
</gene>
<evidence type="ECO:0000256" key="5">
    <source>
        <dbReference type="ARBA" id="ARBA00022989"/>
    </source>
</evidence>
<feature type="domain" description="ABC transmembrane type-1" evidence="9">
    <location>
        <begin position="100"/>
        <end position="314"/>
    </location>
</feature>
<reference evidence="11" key="1">
    <citation type="journal article" date="2019" name="Int. J. Syst. Evol. Microbiol.">
        <title>The Global Catalogue of Microorganisms (GCM) 10K type strain sequencing project: providing services to taxonomists for standard genome sequencing and annotation.</title>
        <authorList>
            <consortium name="The Broad Institute Genomics Platform"/>
            <consortium name="The Broad Institute Genome Sequencing Center for Infectious Disease"/>
            <person name="Wu L."/>
            <person name="Ma J."/>
        </authorList>
    </citation>
    <scope>NUCLEOTIDE SEQUENCE [LARGE SCALE GENOMIC DNA]</scope>
    <source>
        <strain evidence="11">JCM 18304</strain>
    </source>
</reference>